<evidence type="ECO:0000313" key="3">
    <source>
        <dbReference type="EMBL" id="QDP96188.1"/>
    </source>
</evidence>
<feature type="region of interest" description="Disordered" evidence="1">
    <location>
        <begin position="1"/>
        <end position="27"/>
    </location>
</feature>
<dbReference type="KEGG" id="mik:FOE78_09975"/>
<evidence type="ECO:0000259" key="2">
    <source>
        <dbReference type="Pfam" id="PF08044"/>
    </source>
</evidence>
<evidence type="ECO:0000256" key="1">
    <source>
        <dbReference type="SAM" id="MobiDB-lite"/>
    </source>
</evidence>
<accession>A0A516PYE1</accession>
<organism evidence="3 4">
    <name type="scientific">Microlunatus elymi</name>
    <dbReference type="NCBI Taxonomy" id="2596828"/>
    <lineage>
        <taxon>Bacteria</taxon>
        <taxon>Bacillati</taxon>
        <taxon>Actinomycetota</taxon>
        <taxon>Actinomycetes</taxon>
        <taxon>Propionibacteriales</taxon>
        <taxon>Propionibacteriaceae</taxon>
        <taxon>Microlunatus</taxon>
    </lineage>
</organism>
<name>A0A516PYE1_9ACTN</name>
<reference evidence="3 4" key="1">
    <citation type="submission" date="2019-07" db="EMBL/GenBank/DDBJ databases">
        <title>Microlunatus dokdonensis sp. nov. isolated from the rhizospheric soil of the wild plant Elymus tsukushiensis.</title>
        <authorList>
            <person name="Ghim S.-Y."/>
            <person name="Hwang Y.-J."/>
            <person name="Son J.-S."/>
            <person name="Shin J.-H."/>
        </authorList>
    </citation>
    <scope>NUCLEOTIDE SEQUENCE [LARGE SCALE GENOMIC DNA]</scope>
    <source>
        <strain evidence="3 4">KUDC0627</strain>
    </source>
</reference>
<gene>
    <name evidence="3" type="ORF">FOE78_09975</name>
</gene>
<dbReference type="PANTHER" id="PTHR40763:SF5">
    <property type="entry name" value="MEMBRANE PROTEIN"/>
    <property type="match status" value="1"/>
</dbReference>
<feature type="domain" description="DUF1707" evidence="2">
    <location>
        <begin position="14"/>
        <end position="65"/>
    </location>
</feature>
<sequence length="194" mass="20863">MSQDSESPLPAPMVRASDHDREAAAEQLRAAVSDGRLELSELDERLTAVYRAKTRAEVAATTVDLEPADTKPLTLTTKSGFLRRTGVWSAPAEITAQVDSGSIKLDFTGARVPGREVLVRATAKSGRIVLVVPHDWAVVMDDVSSGAGRVPNKVGGDPATARHVVRVVGTVGAGVIKARYPRRRFIDWIRGRSN</sequence>
<protein>
    <submittedName>
        <fullName evidence="3">DUF1707 domain-containing protein</fullName>
    </submittedName>
</protein>
<evidence type="ECO:0000313" key="4">
    <source>
        <dbReference type="Proteomes" id="UP000319263"/>
    </source>
</evidence>
<proteinExistence type="predicted"/>
<dbReference type="RefSeq" id="WP_143986154.1">
    <property type="nucleotide sequence ID" value="NZ_CP041692.1"/>
</dbReference>
<dbReference type="OrthoDB" id="4772576at2"/>
<keyword evidence="4" id="KW-1185">Reference proteome</keyword>
<dbReference type="EMBL" id="CP041692">
    <property type="protein sequence ID" value="QDP96188.1"/>
    <property type="molecule type" value="Genomic_DNA"/>
</dbReference>
<dbReference type="AlphaFoldDB" id="A0A516PYE1"/>
<dbReference type="PANTHER" id="PTHR40763">
    <property type="entry name" value="MEMBRANE PROTEIN-RELATED"/>
    <property type="match status" value="1"/>
</dbReference>
<dbReference type="InterPro" id="IPR012551">
    <property type="entry name" value="DUF1707_SHOCT-like"/>
</dbReference>
<dbReference type="Pfam" id="PF08044">
    <property type="entry name" value="DUF1707"/>
    <property type="match status" value="1"/>
</dbReference>
<dbReference type="Proteomes" id="UP000319263">
    <property type="component" value="Chromosome"/>
</dbReference>